<dbReference type="InterPro" id="IPR018187">
    <property type="entry name" value="Asp/Glu_racemase_AS_1"/>
</dbReference>
<dbReference type="PANTHER" id="PTHR21198:SF3">
    <property type="entry name" value="GLUTAMATE RACEMASE"/>
    <property type="match status" value="1"/>
</dbReference>
<feature type="binding site" evidence="7">
    <location>
        <begin position="188"/>
        <end position="189"/>
    </location>
    <ligand>
        <name>substrate</name>
    </ligand>
</feature>
<proteinExistence type="inferred from homology"/>
<dbReference type="UniPathway" id="UPA00219"/>
<evidence type="ECO:0000256" key="5">
    <source>
        <dbReference type="ARBA" id="ARBA00023235"/>
    </source>
</evidence>
<dbReference type="SUPFAM" id="SSF53681">
    <property type="entry name" value="Aspartate/glutamate racemase"/>
    <property type="match status" value="2"/>
</dbReference>
<dbReference type="GO" id="GO:0008881">
    <property type="term" value="F:glutamate racemase activity"/>
    <property type="evidence" value="ECO:0007669"/>
    <property type="project" value="UniProtKB-UniRule"/>
</dbReference>
<dbReference type="AlphaFoldDB" id="A0A7C3EBB2"/>
<dbReference type="GO" id="GO:0008360">
    <property type="term" value="P:regulation of cell shape"/>
    <property type="evidence" value="ECO:0007669"/>
    <property type="project" value="UniProtKB-KW"/>
</dbReference>
<dbReference type="NCBIfam" id="TIGR00067">
    <property type="entry name" value="glut_race"/>
    <property type="match status" value="1"/>
</dbReference>
<comment type="caution">
    <text evidence="8">The sequence shown here is derived from an EMBL/GenBank/DDBJ whole genome shotgun (WGS) entry which is preliminary data.</text>
</comment>
<gene>
    <name evidence="7 8" type="primary">murI</name>
    <name evidence="8" type="ORF">ENS59_02925</name>
</gene>
<name>A0A7C3EBB2_9SPIR</name>
<evidence type="ECO:0000256" key="7">
    <source>
        <dbReference type="HAMAP-Rule" id="MF_00258"/>
    </source>
</evidence>
<comment type="pathway">
    <text evidence="7">Cell wall biogenesis; peptidoglycan biosynthesis.</text>
</comment>
<evidence type="ECO:0000256" key="4">
    <source>
        <dbReference type="ARBA" id="ARBA00022984"/>
    </source>
</evidence>
<comment type="function">
    <text evidence="7">Provides the (R)-glutamate required for cell wall biosynthesis.</text>
</comment>
<keyword evidence="4 7" id="KW-0573">Peptidoglycan synthesis</keyword>
<evidence type="ECO:0000256" key="2">
    <source>
        <dbReference type="ARBA" id="ARBA00013090"/>
    </source>
</evidence>
<sequence>MKQTPVIFLDSGVGGLPYCDHFSKLAPMIPRIYIADRANFPYGPKSRAELGSLLQSLIHKALDRWPAQVVVIACNTATISAIDLLRSAFPSISFVGTVPAVKPAVLASKTHRIGVIATERTIKEPYIYDLAKRFDPQAELVGLPAPELVSFVEHEWYAASTEQRLSKVAPYIETFRKAQVDGIVLGCTHFLFLLNEFKALAEPEIPVFHSVEGVGRRVLQLLENRGLVAASHREFAVDSPEESPQDLLVVTGSGPVSESWRNFSTNYGLSVEVWE</sequence>
<reference evidence="8" key="1">
    <citation type="journal article" date="2020" name="mSystems">
        <title>Genome- and Community-Level Interaction Insights into Carbon Utilization and Element Cycling Functions of Hydrothermarchaeota in Hydrothermal Sediment.</title>
        <authorList>
            <person name="Zhou Z."/>
            <person name="Liu Y."/>
            <person name="Xu W."/>
            <person name="Pan J."/>
            <person name="Luo Z.H."/>
            <person name="Li M."/>
        </authorList>
    </citation>
    <scope>NUCLEOTIDE SEQUENCE [LARGE SCALE GENOMIC DNA]</scope>
    <source>
        <strain evidence="8">SpSt-503</strain>
    </source>
</reference>
<dbReference type="PANTHER" id="PTHR21198">
    <property type="entry name" value="GLUTAMATE RACEMASE"/>
    <property type="match status" value="1"/>
</dbReference>
<dbReference type="InterPro" id="IPR004391">
    <property type="entry name" value="Glu_race"/>
</dbReference>
<dbReference type="HAMAP" id="MF_00258">
    <property type="entry name" value="Glu_racemase"/>
    <property type="match status" value="1"/>
</dbReference>
<keyword evidence="6 7" id="KW-0961">Cell wall biogenesis/degradation</keyword>
<dbReference type="Pfam" id="PF01177">
    <property type="entry name" value="Asp_Glu_race"/>
    <property type="match status" value="1"/>
</dbReference>
<protein>
    <recommendedName>
        <fullName evidence="2 7">Glutamate racemase</fullName>
        <ecNumber evidence="2 7">5.1.1.3</ecNumber>
    </recommendedName>
</protein>
<dbReference type="PROSITE" id="PS00923">
    <property type="entry name" value="ASP_GLU_RACEMASE_1"/>
    <property type="match status" value="1"/>
</dbReference>
<dbReference type="EMBL" id="DSVL01000086">
    <property type="protein sequence ID" value="HFH28450.1"/>
    <property type="molecule type" value="Genomic_DNA"/>
</dbReference>
<dbReference type="InterPro" id="IPR001920">
    <property type="entry name" value="Asp/Glu_race"/>
</dbReference>
<evidence type="ECO:0000313" key="8">
    <source>
        <dbReference type="EMBL" id="HFH28450.1"/>
    </source>
</evidence>
<dbReference type="GO" id="GO:0071555">
    <property type="term" value="P:cell wall organization"/>
    <property type="evidence" value="ECO:0007669"/>
    <property type="project" value="UniProtKB-KW"/>
</dbReference>
<feature type="binding site" evidence="7">
    <location>
        <begin position="10"/>
        <end position="11"/>
    </location>
    <ligand>
        <name>substrate</name>
    </ligand>
</feature>
<comment type="catalytic activity">
    <reaction evidence="1 7">
        <text>L-glutamate = D-glutamate</text>
        <dbReference type="Rhea" id="RHEA:12813"/>
        <dbReference type="ChEBI" id="CHEBI:29985"/>
        <dbReference type="ChEBI" id="CHEBI:29986"/>
        <dbReference type="EC" id="5.1.1.3"/>
    </reaction>
</comment>
<evidence type="ECO:0000256" key="6">
    <source>
        <dbReference type="ARBA" id="ARBA00023316"/>
    </source>
</evidence>
<dbReference type="Gene3D" id="3.40.50.1860">
    <property type="match status" value="2"/>
</dbReference>
<evidence type="ECO:0000256" key="3">
    <source>
        <dbReference type="ARBA" id="ARBA00022960"/>
    </source>
</evidence>
<evidence type="ECO:0000256" key="1">
    <source>
        <dbReference type="ARBA" id="ARBA00001602"/>
    </source>
</evidence>
<comment type="similarity">
    <text evidence="7">Belongs to the aspartate/glutamate racemases family.</text>
</comment>
<organism evidence="8">
    <name type="scientific">Gracilinema caldarium</name>
    <dbReference type="NCBI Taxonomy" id="215591"/>
    <lineage>
        <taxon>Bacteria</taxon>
        <taxon>Pseudomonadati</taxon>
        <taxon>Spirochaetota</taxon>
        <taxon>Spirochaetia</taxon>
        <taxon>Spirochaetales</taxon>
        <taxon>Breznakiellaceae</taxon>
        <taxon>Gracilinema</taxon>
    </lineage>
</organism>
<feature type="binding site" evidence="7">
    <location>
        <begin position="75"/>
        <end position="76"/>
    </location>
    <ligand>
        <name>substrate</name>
    </ligand>
</feature>
<feature type="binding site" evidence="7">
    <location>
        <begin position="42"/>
        <end position="43"/>
    </location>
    <ligand>
        <name>substrate</name>
    </ligand>
</feature>
<feature type="active site" description="Proton donor/acceptor" evidence="7">
    <location>
        <position position="74"/>
    </location>
</feature>
<accession>A0A7C3EBB2</accession>
<dbReference type="EC" id="5.1.1.3" evidence="2 7"/>
<feature type="active site" description="Proton donor/acceptor" evidence="7">
    <location>
        <position position="187"/>
    </location>
</feature>
<dbReference type="InterPro" id="IPR015942">
    <property type="entry name" value="Asp/Glu/hydantoin_racemase"/>
</dbReference>
<dbReference type="GO" id="GO:0009252">
    <property type="term" value="P:peptidoglycan biosynthetic process"/>
    <property type="evidence" value="ECO:0007669"/>
    <property type="project" value="UniProtKB-UniRule"/>
</dbReference>
<keyword evidence="5 7" id="KW-0413">Isomerase</keyword>
<keyword evidence="3 7" id="KW-0133">Cell shape</keyword>